<dbReference type="Pfam" id="PF02604">
    <property type="entry name" value="PhdYeFM_antitox"/>
    <property type="match status" value="1"/>
</dbReference>
<gene>
    <name evidence="3" type="primary">yefM</name>
    <name evidence="3" type="ORF">Pla175_01220</name>
</gene>
<dbReference type="PANTHER" id="PTHR33713">
    <property type="entry name" value="ANTITOXIN YAFN-RELATED"/>
    <property type="match status" value="1"/>
</dbReference>
<evidence type="ECO:0000313" key="3">
    <source>
        <dbReference type="EMBL" id="QDU86772.1"/>
    </source>
</evidence>
<dbReference type="SUPFAM" id="SSF143120">
    <property type="entry name" value="YefM-like"/>
    <property type="match status" value="1"/>
</dbReference>
<dbReference type="Proteomes" id="UP000317429">
    <property type="component" value="Chromosome"/>
</dbReference>
<dbReference type="InterPro" id="IPR006442">
    <property type="entry name" value="Antitoxin_Phd/YefM"/>
</dbReference>
<reference evidence="3 4" key="1">
    <citation type="submission" date="2019-02" db="EMBL/GenBank/DDBJ databases">
        <title>Deep-cultivation of Planctomycetes and their phenomic and genomic characterization uncovers novel biology.</title>
        <authorList>
            <person name="Wiegand S."/>
            <person name="Jogler M."/>
            <person name="Boedeker C."/>
            <person name="Pinto D."/>
            <person name="Vollmers J."/>
            <person name="Rivas-Marin E."/>
            <person name="Kohn T."/>
            <person name="Peeters S.H."/>
            <person name="Heuer A."/>
            <person name="Rast P."/>
            <person name="Oberbeckmann S."/>
            <person name="Bunk B."/>
            <person name="Jeske O."/>
            <person name="Meyerdierks A."/>
            <person name="Storesund J.E."/>
            <person name="Kallscheuer N."/>
            <person name="Luecker S."/>
            <person name="Lage O.M."/>
            <person name="Pohl T."/>
            <person name="Merkel B.J."/>
            <person name="Hornburger P."/>
            <person name="Mueller R.-W."/>
            <person name="Bruemmer F."/>
            <person name="Labrenz M."/>
            <person name="Spormann A.M."/>
            <person name="Op den Camp H."/>
            <person name="Overmann J."/>
            <person name="Amann R."/>
            <person name="Jetten M.S.M."/>
            <person name="Mascher T."/>
            <person name="Medema M.H."/>
            <person name="Devos D.P."/>
            <person name="Kaster A.-K."/>
            <person name="Ovreas L."/>
            <person name="Rohde M."/>
            <person name="Galperin M.Y."/>
            <person name="Jogler C."/>
        </authorList>
    </citation>
    <scope>NUCLEOTIDE SEQUENCE [LARGE SCALE GENOMIC DNA]</scope>
    <source>
        <strain evidence="3 4">Pla175</strain>
    </source>
</reference>
<evidence type="ECO:0000256" key="1">
    <source>
        <dbReference type="ARBA" id="ARBA00009981"/>
    </source>
</evidence>
<dbReference type="Gene3D" id="1.10.1220.170">
    <property type="match status" value="1"/>
</dbReference>
<accession>A0A518D5L6</accession>
<dbReference type="RefSeq" id="WP_145280297.1">
    <property type="nucleotide sequence ID" value="NZ_CP036291.1"/>
</dbReference>
<dbReference type="AlphaFoldDB" id="A0A518D5L6"/>
<comment type="function">
    <text evidence="2">Antitoxin component of a type II toxin-antitoxin (TA) system.</text>
</comment>
<organism evidence="3 4">
    <name type="scientific">Pirellulimonas nuda</name>
    <dbReference type="NCBI Taxonomy" id="2528009"/>
    <lineage>
        <taxon>Bacteria</taxon>
        <taxon>Pseudomonadati</taxon>
        <taxon>Planctomycetota</taxon>
        <taxon>Planctomycetia</taxon>
        <taxon>Pirellulales</taxon>
        <taxon>Lacipirellulaceae</taxon>
        <taxon>Pirellulimonas</taxon>
    </lineage>
</organism>
<name>A0A518D5L6_9BACT</name>
<dbReference type="InterPro" id="IPR036165">
    <property type="entry name" value="YefM-like_sf"/>
</dbReference>
<dbReference type="Gene3D" id="3.40.1620.10">
    <property type="entry name" value="YefM-like domain"/>
    <property type="match status" value="1"/>
</dbReference>
<dbReference type="PANTHER" id="PTHR33713:SF6">
    <property type="entry name" value="ANTITOXIN YEFM"/>
    <property type="match status" value="1"/>
</dbReference>
<dbReference type="KEGG" id="pnd:Pla175_01220"/>
<comment type="similarity">
    <text evidence="1 2">Belongs to the phD/YefM antitoxin family.</text>
</comment>
<dbReference type="NCBIfam" id="TIGR01552">
    <property type="entry name" value="phd_fam"/>
    <property type="match status" value="1"/>
</dbReference>
<protein>
    <recommendedName>
        <fullName evidence="2">Antitoxin</fullName>
    </recommendedName>
</protein>
<sequence length="94" mass="10285">MAIQTSYSRARSQFASLLDAVTEDHEVVIVSRRGKEDIAMISAAELSGLVETAHLLRSQKNAKRLLAALGRAESKGGKPVAIDRLRRELNLQAE</sequence>
<proteinExistence type="inferred from homology"/>
<keyword evidence="4" id="KW-1185">Reference proteome</keyword>
<dbReference type="EMBL" id="CP036291">
    <property type="protein sequence ID" value="QDU86772.1"/>
    <property type="molecule type" value="Genomic_DNA"/>
</dbReference>
<evidence type="ECO:0000256" key="2">
    <source>
        <dbReference type="RuleBase" id="RU362080"/>
    </source>
</evidence>
<dbReference type="OrthoDB" id="9802003at2"/>
<dbReference type="InterPro" id="IPR051405">
    <property type="entry name" value="phD/YefM_antitoxin"/>
</dbReference>
<evidence type="ECO:0000313" key="4">
    <source>
        <dbReference type="Proteomes" id="UP000317429"/>
    </source>
</evidence>